<evidence type="ECO:0000259" key="2">
    <source>
        <dbReference type="Pfam" id="PF02777"/>
    </source>
</evidence>
<dbReference type="InterPro" id="IPR036324">
    <property type="entry name" value="Mn/Fe_SOD_N_sf"/>
</dbReference>
<dbReference type="RefSeq" id="XP_064849858.1">
    <property type="nucleotide sequence ID" value="XM_064993786.1"/>
</dbReference>
<dbReference type="PANTHER" id="PTHR43595:SF1">
    <property type="entry name" value="SMALL RIBOSOMAL SUBUNIT PROTEIN MS43"/>
    <property type="match status" value="1"/>
</dbReference>
<reference evidence="3 4" key="1">
    <citation type="journal article" date="2023" name="Elife">
        <title>Identification of key yeast species and microbe-microbe interactions impacting larval growth of Drosophila in the wild.</title>
        <authorList>
            <person name="Mure A."/>
            <person name="Sugiura Y."/>
            <person name="Maeda R."/>
            <person name="Honda K."/>
            <person name="Sakurai N."/>
            <person name="Takahashi Y."/>
            <person name="Watada M."/>
            <person name="Katoh T."/>
            <person name="Gotoh A."/>
            <person name="Gotoh Y."/>
            <person name="Taniguchi I."/>
            <person name="Nakamura K."/>
            <person name="Hayashi T."/>
            <person name="Katayama T."/>
            <person name="Uemura T."/>
            <person name="Hattori Y."/>
        </authorList>
    </citation>
    <scope>NUCLEOTIDE SEQUENCE [LARGE SCALE GENOMIC DNA]</scope>
    <source>
        <strain evidence="3 4">SC-9</strain>
    </source>
</reference>
<dbReference type="InterPro" id="IPR036314">
    <property type="entry name" value="SOD_C_sf"/>
</dbReference>
<keyword evidence="4" id="KW-1185">Reference proteome</keyword>
<feature type="domain" description="Manganese/iron superoxide dismutase C-terminal" evidence="2">
    <location>
        <begin position="271"/>
        <end position="325"/>
    </location>
</feature>
<dbReference type="GeneID" id="90070837"/>
<dbReference type="GO" id="GO:0046872">
    <property type="term" value="F:metal ion binding"/>
    <property type="evidence" value="ECO:0007669"/>
    <property type="project" value="InterPro"/>
</dbReference>
<comment type="function">
    <text evidence="1">Component of the mitochondrial ribosome (mitoribosome), a dedicated translation machinery responsible for the synthesis of mitochondrial genome-encoded proteins, including at least some of the essential transmembrane subunits of the mitochondrial respiratory chain. The mitoribosomes are attached to the mitochondrial inner membrane and translation products are cotranslationally integrated into the membrane.</text>
</comment>
<evidence type="ECO:0000313" key="4">
    <source>
        <dbReference type="Proteomes" id="UP001360560"/>
    </source>
</evidence>
<dbReference type="Proteomes" id="UP001360560">
    <property type="component" value="Unassembled WGS sequence"/>
</dbReference>
<comment type="caution">
    <text evidence="3">The sequence shown here is derived from an EMBL/GenBank/DDBJ whole genome shotgun (WGS) entry which is preliminary data.</text>
</comment>
<gene>
    <name evidence="3" type="ORF">DASC09_001830</name>
</gene>
<dbReference type="PANTHER" id="PTHR43595">
    <property type="entry name" value="37S RIBOSOMAL PROTEIN S26, MITOCHONDRIAL"/>
    <property type="match status" value="1"/>
</dbReference>
<name>A0AAV5QDM7_9ASCO</name>
<proteinExistence type="predicted"/>
<dbReference type="SUPFAM" id="SSF54719">
    <property type="entry name" value="Fe,Mn superoxide dismutase (SOD), C-terminal domain"/>
    <property type="match status" value="1"/>
</dbReference>
<feature type="domain" description="Manganese/iron superoxide dismutase C-terminal" evidence="2">
    <location>
        <begin position="154"/>
        <end position="203"/>
    </location>
</feature>
<protein>
    <submittedName>
        <fullName evidence="3">Mitochondrial 37S ribosomal protein</fullName>
    </submittedName>
</protein>
<dbReference type="SUPFAM" id="SSF46609">
    <property type="entry name" value="Fe,Mn superoxide dismutase (SOD), N-terminal domain"/>
    <property type="match status" value="1"/>
</dbReference>
<keyword evidence="3" id="KW-0689">Ribosomal protein</keyword>
<accession>A0AAV5QDM7</accession>
<dbReference type="EMBL" id="BTFZ01000001">
    <property type="protein sequence ID" value="GMM32858.1"/>
    <property type="molecule type" value="Genomic_DNA"/>
</dbReference>
<dbReference type="Gene3D" id="3.55.40.20">
    <property type="entry name" value="Iron/manganese superoxide dismutase, C-terminal domain"/>
    <property type="match status" value="1"/>
</dbReference>
<keyword evidence="3" id="KW-0687">Ribonucleoprotein</keyword>
<evidence type="ECO:0000256" key="1">
    <source>
        <dbReference type="ARBA" id="ARBA00037226"/>
    </source>
</evidence>
<sequence>MLRSLQIGTKSSRSVLNSIASQRSLHTVPKIETIDELKDTGLKGLYSAKGLESAWYSRAQSYVNNLNKESTDGVAGGSLEDIISTFYKEPIKRSLYENASLLYNTKFALECLAPINTFNSSEEVALPPKATVKDLLAGPVLNRNSAISNVPTNNNLKDWLVDSFGSIVEFKTLLLNSAMAIKGDGFAWLVVEKLVRRADVYETMFVLNTYNCGQPNSNASKYLDDLKLFHHTKEQENKLKDPEAKLAYEEEQKKKNKLEYSFQNTLIETVDEAKSIHHATKRQFVPILAIDASPKAYLHDYGVFGKKQYLERVWESIDWDKIAARLPQRSEKLQL</sequence>
<dbReference type="Pfam" id="PF02777">
    <property type="entry name" value="Sod_Fe_C"/>
    <property type="match status" value="2"/>
</dbReference>
<evidence type="ECO:0000313" key="3">
    <source>
        <dbReference type="EMBL" id="GMM32858.1"/>
    </source>
</evidence>
<dbReference type="AlphaFoldDB" id="A0AAV5QDM7"/>
<dbReference type="GO" id="GO:0005737">
    <property type="term" value="C:cytoplasm"/>
    <property type="evidence" value="ECO:0007669"/>
    <property type="project" value="TreeGrafter"/>
</dbReference>
<dbReference type="InterPro" id="IPR019832">
    <property type="entry name" value="Mn/Fe_SOD_C"/>
</dbReference>
<dbReference type="GO" id="GO:0004784">
    <property type="term" value="F:superoxide dismutase activity"/>
    <property type="evidence" value="ECO:0007669"/>
    <property type="project" value="InterPro"/>
</dbReference>
<dbReference type="GO" id="GO:0005840">
    <property type="term" value="C:ribosome"/>
    <property type="evidence" value="ECO:0007669"/>
    <property type="project" value="UniProtKB-KW"/>
</dbReference>
<organism evidence="3 4">
    <name type="scientific">Saccharomycopsis crataegensis</name>
    <dbReference type="NCBI Taxonomy" id="43959"/>
    <lineage>
        <taxon>Eukaryota</taxon>
        <taxon>Fungi</taxon>
        <taxon>Dikarya</taxon>
        <taxon>Ascomycota</taxon>
        <taxon>Saccharomycotina</taxon>
        <taxon>Saccharomycetes</taxon>
        <taxon>Saccharomycopsidaceae</taxon>
        <taxon>Saccharomycopsis</taxon>
    </lineage>
</organism>